<proteinExistence type="predicted"/>
<evidence type="ECO:0000313" key="2">
    <source>
        <dbReference type="Proteomes" id="UP001175000"/>
    </source>
</evidence>
<sequence length="152" mass="16418">MAPPTPILAVGAQEAMGQIAIEAMKPEFEVIHFTLRAAVDDEIPLLLRGEVPSPPSSAIGTGNWSVPPRAIIFGGAFTEENVKELKAKVYNGEGSPRKIPWVAVDGSKPRLQLQGNEKNYMADIASRFKKGLAELKEEGKLDSDGADEVKYT</sequence>
<dbReference type="AlphaFoldDB" id="A0AA39WFP9"/>
<name>A0AA39WFP9_9PEZI</name>
<comment type="caution">
    <text evidence="1">The sequence shown here is derived from an EMBL/GenBank/DDBJ whole genome shotgun (WGS) entry which is preliminary data.</text>
</comment>
<dbReference type="Proteomes" id="UP001175000">
    <property type="component" value="Unassembled WGS sequence"/>
</dbReference>
<dbReference type="EMBL" id="JAULSU010000006">
    <property type="protein sequence ID" value="KAK0614533.1"/>
    <property type="molecule type" value="Genomic_DNA"/>
</dbReference>
<reference evidence="1" key="1">
    <citation type="submission" date="2023-06" db="EMBL/GenBank/DDBJ databases">
        <title>Genome-scale phylogeny and comparative genomics of the fungal order Sordariales.</title>
        <authorList>
            <consortium name="Lawrence Berkeley National Laboratory"/>
            <person name="Hensen N."/>
            <person name="Bonometti L."/>
            <person name="Westerberg I."/>
            <person name="Brannstrom I.O."/>
            <person name="Guillou S."/>
            <person name="Cros-Aarteil S."/>
            <person name="Calhoun S."/>
            <person name="Haridas S."/>
            <person name="Kuo A."/>
            <person name="Mondo S."/>
            <person name="Pangilinan J."/>
            <person name="Riley R."/>
            <person name="Labutti K."/>
            <person name="Andreopoulos B."/>
            <person name="Lipzen A."/>
            <person name="Chen C."/>
            <person name="Yanf M."/>
            <person name="Daum C."/>
            <person name="Ng V."/>
            <person name="Clum A."/>
            <person name="Steindorff A."/>
            <person name="Ohm R."/>
            <person name="Martin F."/>
            <person name="Silar P."/>
            <person name="Natvig D."/>
            <person name="Lalanne C."/>
            <person name="Gautier V."/>
            <person name="Ament-Velasquez S.L."/>
            <person name="Kruys A."/>
            <person name="Hutchinson M.I."/>
            <person name="Powell A.J."/>
            <person name="Barry K."/>
            <person name="Miller A.N."/>
            <person name="Grigoriev I.V."/>
            <person name="Debuchy R."/>
            <person name="Gladieux P."/>
            <person name="Thoren M.H."/>
            <person name="Johannesson H."/>
        </authorList>
    </citation>
    <scope>NUCLEOTIDE SEQUENCE</scope>
    <source>
        <strain evidence="1">CBS 606.72</strain>
    </source>
</reference>
<accession>A0AA39WFP9</accession>
<keyword evidence="2" id="KW-1185">Reference proteome</keyword>
<organism evidence="1 2">
    <name type="scientific">Immersiella caudata</name>
    <dbReference type="NCBI Taxonomy" id="314043"/>
    <lineage>
        <taxon>Eukaryota</taxon>
        <taxon>Fungi</taxon>
        <taxon>Dikarya</taxon>
        <taxon>Ascomycota</taxon>
        <taxon>Pezizomycotina</taxon>
        <taxon>Sordariomycetes</taxon>
        <taxon>Sordariomycetidae</taxon>
        <taxon>Sordariales</taxon>
        <taxon>Lasiosphaeriaceae</taxon>
        <taxon>Immersiella</taxon>
    </lineage>
</organism>
<evidence type="ECO:0000313" key="1">
    <source>
        <dbReference type="EMBL" id="KAK0614533.1"/>
    </source>
</evidence>
<gene>
    <name evidence="1" type="ORF">B0T14DRAFT_570463</name>
</gene>
<protein>
    <submittedName>
        <fullName evidence="1">Uncharacterized protein</fullName>
    </submittedName>
</protein>